<keyword evidence="10" id="KW-1185">Reference proteome</keyword>
<feature type="domain" description="Glucose-6-phosphate dehydrogenase NAD-binding" evidence="7">
    <location>
        <begin position="8"/>
        <end position="179"/>
    </location>
</feature>
<dbReference type="InterPro" id="IPR022675">
    <property type="entry name" value="G6P_DH_C"/>
</dbReference>
<evidence type="ECO:0000256" key="3">
    <source>
        <dbReference type="ARBA" id="ARBA00022857"/>
    </source>
</evidence>
<feature type="compositionally biased region" description="Low complexity" evidence="6">
    <location>
        <begin position="306"/>
        <end position="333"/>
    </location>
</feature>
<reference evidence="10" key="1">
    <citation type="journal article" date="2019" name="Int. J. Syst. Evol. Microbiol.">
        <title>The Global Catalogue of Microorganisms (GCM) 10K type strain sequencing project: providing services to taxonomists for standard genome sequencing and annotation.</title>
        <authorList>
            <consortium name="The Broad Institute Genomics Platform"/>
            <consortium name="The Broad Institute Genome Sequencing Center for Infectious Disease"/>
            <person name="Wu L."/>
            <person name="Ma J."/>
        </authorList>
    </citation>
    <scope>NUCLEOTIDE SEQUENCE [LARGE SCALE GENOMIC DNA]</scope>
    <source>
        <strain evidence="10">NBRC 108725</strain>
    </source>
</reference>
<dbReference type="InterPro" id="IPR022674">
    <property type="entry name" value="G6P_DH_NAD-bd"/>
</dbReference>
<sequence>MTRIGTLVLFGASGDLAARLLLPGLGSLLASPKEEDGRLVEGLTLLGSGRHERDEEEWRDQVRSALAEGGAEKDQADAVASSARWIAADPTEADDLGRILDAVDGTPVLYFALPPGVVEKAVDALRSVDLPDGTILALEKPFGSDEEGAAALNRKLERLVPERQVHRIDHFLGQPTVLNLLGLRFANRMLEPVWNRENIERVEITYDEKLGLEGRAAYYDEAGALVDMLQSHLLQVLSVVAMEPPAAVDEVGFRTGIMQVLEATSVWSGDPVLPGTEGSSRRARYTAGEVDGEKLPAYAEEEGWTRSGAPRRSPSWSSGSTTGAGAASPSSSGRARRSGIRCAPSTSTSPRCRSCRAG</sequence>
<keyword evidence="2" id="KW-0313">Glucose metabolism</keyword>
<accession>A0ABM8GE65</accession>
<evidence type="ECO:0000313" key="10">
    <source>
        <dbReference type="Proteomes" id="UP001321498"/>
    </source>
</evidence>
<feature type="compositionally biased region" description="Low complexity" evidence="6">
    <location>
        <begin position="343"/>
        <end position="358"/>
    </location>
</feature>
<dbReference type="PRINTS" id="PR00079">
    <property type="entry name" value="G6PDHDRGNASE"/>
</dbReference>
<dbReference type="SUPFAM" id="SSF51735">
    <property type="entry name" value="NAD(P)-binding Rossmann-fold domains"/>
    <property type="match status" value="1"/>
</dbReference>
<evidence type="ECO:0000256" key="1">
    <source>
        <dbReference type="ARBA" id="ARBA00004937"/>
    </source>
</evidence>
<proteinExistence type="predicted"/>
<dbReference type="Pfam" id="PF00479">
    <property type="entry name" value="G6PD_N"/>
    <property type="match status" value="1"/>
</dbReference>
<keyword evidence="4" id="KW-0560">Oxidoreductase</keyword>
<dbReference type="SUPFAM" id="SSF55347">
    <property type="entry name" value="Glyceraldehyde-3-phosphate dehydrogenase-like, C-terminal domain"/>
    <property type="match status" value="1"/>
</dbReference>
<evidence type="ECO:0000256" key="5">
    <source>
        <dbReference type="ARBA" id="ARBA00023277"/>
    </source>
</evidence>
<evidence type="ECO:0000256" key="6">
    <source>
        <dbReference type="SAM" id="MobiDB-lite"/>
    </source>
</evidence>
<dbReference type="Pfam" id="PF02781">
    <property type="entry name" value="G6PD_C"/>
    <property type="match status" value="1"/>
</dbReference>
<feature type="region of interest" description="Disordered" evidence="6">
    <location>
        <begin position="268"/>
        <end position="358"/>
    </location>
</feature>
<dbReference type="Proteomes" id="UP001321498">
    <property type="component" value="Chromosome"/>
</dbReference>
<comment type="pathway">
    <text evidence="1">Carbohydrate degradation; pentose phosphate pathway; D-ribulose 5-phosphate from D-glucose 6-phosphate (oxidative stage): step 1/3.</text>
</comment>
<dbReference type="InterPro" id="IPR001282">
    <property type="entry name" value="G6P_DH"/>
</dbReference>
<evidence type="ECO:0000313" key="9">
    <source>
        <dbReference type="EMBL" id="BDZ46599.1"/>
    </source>
</evidence>
<dbReference type="Gene3D" id="3.40.50.720">
    <property type="entry name" value="NAD(P)-binding Rossmann-like Domain"/>
    <property type="match status" value="1"/>
</dbReference>
<evidence type="ECO:0000259" key="7">
    <source>
        <dbReference type="Pfam" id="PF00479"/>
    </source>
</evidence>
<evidence type="ECO:0008006" key="11">
    <source>
        <dbReference type="Google" id="ProtNLM"/>
    </source>
</evidence>
<feature type="domain" description="Glucose-6-phosphate dehydrogenase C-terminal" evidence="8">
    <location>
        <begin position="183"/>
        <end position="305"/>
    </location>
</feature>
<evidence type="ECO:0000256" key="4">
    <source>
        <dbReference type="ARBA" id="ARBA00023002"/>
    </source>
</evidence>
<dbReference type="EMBL" id="AP027731">
    <property type="protein sequence ID" value="BDZ46599.1"/>
    <property type="molecule type" value="Genomic_DNA"/>
</dbReference>
<keyword evidence="3" id="KW-0521">NADP</keyword>
<organism evidence="9 10">
    <name type="scientific">Naasia aerilata</name>
    <dbReference type="NCBI Taxonomy" id="1162966"/>
    <lineage>
        <taxon>Bacteria</taxon>
        <taxon>Bacillati</taxon>
        <taxon>Actinomycetota</taxon>
        <taxon>Actinomycetes</taxon>
        <taxon>Micrococcales</taxon>
        <taxon>Microbacteriaceae</taxon>
        <taxon>Naasia</taxon>
    </lineage>
</organism>
<keyword evidence="5" id="KW-0119">Carbohydrate metabolism</keyword>
<dbReference type="PANTHER" id="PTHR23429:SF0">
    <property type="entry name" value="GLUCOSE-6-PHOSPHATE 1-DEHYDROGENASE"/>
    <property type="match status" value="1"/>
</dbReference>
<evidence type="ECO:0000259" key="8">
    <source>
        <dbReference type="Pfam" id="PF02781"/>
    </source>
</evidence>
<gene>
    <name evidence="9" type="ORF">GCM10025866_25080</name>
</gene>
<evidence type="ECO:0000256" key="2">
    <source>
        <dbReference type="ARBA" id="ARBA00022526"/>
    </source>
</evidence>
<protein>
    <recommendedName>
        <fullName evidence="11">Glucose-6-phosphate 1-dehydrogenase</fullName>
    </recommendedName>
</protein>
<dbReference type="InterPro" id="IPR036291">
    <property type="entry name" value="NAD(P)-bd_dom_sf"/>
</dbReference>
<name>A0ABM8GE65_9MICO</name>
<dbReference type="PANTHER" id="PTHR23429">
    <property type="entry name" value="GLUCOSE-6-PHOSPHATE 1-DEHYDROGENASE G6PD"/>
    <property type="match status" value="1"/>
</dbReference>
<dbReference type="Gene3D" id="3.30.360.10">
    <property type="entry name" value="Dihydrodipicolinate Reductase, domain 2"/>
    <property type="match status" value="1"/>
</dbReference>